<dbReference type="PROSITE" id="PS50850">
    <property type="entry name" value="MFS"/>
    <property type="match status" value="1"/>
</dbReference>
<gene>
    <name evidence="8" type="ORF">B7463_g10086</name>
</gene>
<dbReference type="GO" id="GO:0005886">
    <property type="term" value="C:plasma membrane"/>
    <property type="evidence" value="ECO:0007669"/>
    <property type="project" value="TreeGrafter"/>
</dbReference>
<proteinExistence type="predicted"/>
<feature type="transmembrane region" description="Helical" evidence="6">
    <location>
        <begin position="542"/>
        <end position="565"/>
    </location>
</feature>
<feature type="transmembrane region" description="Helical" evidence="6">
    <location>
        <begin position="481"/>
        <end position="507"/>
    </location>
</feature>
<comment type="subcellular location">
    <subcellularLocation>
        <location evidence="1">Membrane</location>
        <topology evidence="1">Multi-pass membrane protein</topology>
    </subcellularLocation>
</comment>
<evidence type="ECO:0000256" key="3">
    <source>
        <dbReference type="ARBA" id="ARBA00022989"/>
    </source>
</evidence>
<keyword evidence="2 6" id="KW-0812">Transmembrane</keyword>
<dbReference type="Gene3D" id="1.20.1250.20">
    <property type="entry name" value="MFS general substrate transporter like domains"/>
    <property type="match status" value="1"/>
</dbReference>
<evidence type="ECO:0000256" key="1">
    <source>
        <dbReference type="ARBA" id="ARBA00004141"/>
    </source>
</evidence>
<evidence type="ECO:0000256" key="2">
    <source>
        <dbReference type="ARBA" id="ARBA00022692"/>
    </source>
</evidence>
<name>A0A3E2GYQ0_SCYLI</name>
<dbReference type="SUPFAM" id="SSF103473">
    <property type="entry name" value="MFS general substrate transporter"/>
    <property type="match status" value="1"/>
</dbReference>
<evidence type="ECO:0000313" key="9">
    <source>
        <dbReference type="Proteomes" id="UP000258309"/>
    </source>
</evidence>
<dbReference type="Pfam" id="PF07690">
    <property type="entry name" value="MFS_1"/>
    <property type="match status" value="1"/>
</dbReference>
<dbReference type="PANTHER" id="PTHR23502:SF47">
    <property type="entry name" value="MAJOR FACILITATOR SUPERFAMILY (MFS) PROFILE DOMAIN-CONTAINING PROTEIN-RELATED"/>
    <property type="match status" value="1"/>
</dbReference>
<keyword evidence="9" id="KW-1185">Reference proteome</keyword>
<dbReference type="STRING" id="5539.A0A3E2GYQ0"/>
<dbReference type="Proteomes" id="UP000258309">
    <property type="component" value="Unassembled WGS sequence"/>
</dbReference>
<dbReference type="InterPro" id="IPR011701">
    <property type="entry name" value="MFS"/>
</dbReference>
<feature type="transmembrane region" description="Helical" evidence="6">
    <location>
        <begin position="266"/>
        <end position="292"/>
    </location>
</feature>
<feature type="transmembrane region" description="Helical" evidence="6">
    <location>
        <begin position="411"/>
        <end position="429"/>
    </location>
</feature>
<feature type="non-terminal residue" evidence="8">
    <location>
        <position position="583"/>
    </location>
</feature>
<dbReference type="OrthoDB" id="446368at2759"/>
<feature type="transmembrane region" description="Helical" evidence="6">
    <location>
        <begin position="232"/>
        <end position="254"/>
    </location>
</feature>
<comment type="caution">
    <text evidence="8">The sequence shown here is derived from an EMBL/GenBank/DDBJ whole genome shotgun (WGS) entry which is preliminary data.</text>
</comment>
<reference evidence="8 9" key="1">
    <citation type="submission" date="2018-05" db="EMBL/GenBank/DDBJ databases">
        <title>Draft genome sequence of Scytalidium lignicola DSM 105466, a ubiquitous saprotrophic fungus.</title>
        <authorList>
            <person name="Buettner E."/>
            <person name="Gebauer A.M."/>
            <person name="Hofrichter M."/>
            <person name="Liers C."/>
            <person name="Kellner H."/>
        </authorList>
    </citation>
    <scope>NUCLEOTIDE SEQUENCE [LARGE SCALE GENOMIC DNA]</scope>
    <source>
        <strain evidence="8 9">DSM 105466</strain>
    </source>
</reference>
<feature type="transmembrane region" description="Helical" evidence="6">
    <location>
        <begin position="208"/>
        <end position="226"/>
    </location>
</feature>
<feature type="region of interest" description="Disordered" evidence="5">
    <location>
        <begin position="1"/>
        <end position="22"/>
    </location>
</feature>
<feature type="non-terminal residue" evidence="8">
    <location>
        <position position="1"/>
    </location>
</feature>
<dbReference type="PANTHER" id="PTHR23502">
    <property type="entry name" value="MAJOR FACILITATOR SUPERFAMILY"/>
    <property type="match status" value="1"/>
</dbReference>
<keyword evidence="4 6" id="KW-0472">Membrane</keyword>
<evidence type="ECO:0000256" key="6">
    <source>
        <dbReference type="SAM" id="Phobius"/>
    </source>
</evidence>
<feature type="transmembrane region" description="Helical" evidence="6">
    <location>
        <begin position="450"/>
        <end position="469"/>
    </location>
</feature>
<dbReference type="OMA" id="MTVWITF"/>
<sequence>MNSNAEKQNLGSVSLTQNPQQVTKAPNYAENFITLQTTSALPEKSSFTRLDDSSSRSLKKSSEVDIDIESDVGVSKPDPVLRRLSRHFSHHNSSSARPSFTPFSEIPGLQSHISQDGCIDWDGPDDLSNPMNMALWRKWTMTIILSMIAFCITFASSIFSTGLVSVADQFDVSREVSTLGISLFILGFGMGPLVWGPFSELYGRKLPIFFGFFVFCILQIPIAVAQNLETVMLIRFLGGVFGAAPLACISGALADVFDSVDRSVALVSFTATVFIGPAAGPIVGSFITASYLGWRWTAWVTAIVSFFFWAVGLFIVPETYAPIILQRQAKRLRHETKIWSIHSKMDEQHVTPRSMATKFLSRPIVMLVEEPILLLVTIYLATVYGILYLFFEAFPVAFGEVRGWKPTISSLPFIALSLGIVLGGMGATWTAKVHFRAKVESGTMTPEDRLPAMIVGGLLMPVGLFWFAWTSNPHIIWVPQVMSTTVIGAGIMLIFIQGITYIVDVYLIFSNSAVAANTMMRGIAASAFPLFATQMYHRLGVAWASSFLAFLTLALVPVPVGFYIYGARIRAMSKFPASGQSVR</sequence>
<feature type="transmembrane region" description="Helical" evidence="6">
    <location>
        <begin position="372"/>
        <end position="391"/>
    </location>
</feature>
<organism evidence="8 9">
    <name type="scientific">Scytalidium lignicola</name>
    <name type="common">Hyphomycete</name>
    <dbReference type="NCBI Taxonomy" id="5539"/>
    <lineage>
        <taxon>Eukaryota</taxon>
        <taxon>Fungi</taxon>
        <taxon>Dikarya</taxon>
        <taxon>Ascomycota</taxon>
        <taxon>Pezizomycotina</taxon>
        <taxon>Leotiomycetes</taxon>
        <taxon>Leotiomycetes incertae sedis</taxon>
        <taxon>Scytalidium</taxon>
    </lineage>
</organism>
<keyword evidence="3 6" id="KW-1133">Transmembrane helix</keyword>
<dbReference type="FunFam" id="1.20.1250.20:FF:000011">
    <property type="entry name" value="MFS multidrug transporter, putative"/>
    <property type="match status" value="1"/>
</dbReference>
<dbReference type="CDD" id="cd17323">
    <property type="entry name" value="MFS_Tpo1_MDR_like"/>
    <property type="match status" value="1"/>
</dbReference>
<feature type="transmembrane region" description="Helical" evidence="6">
    <location>
        <begin position="179"/>
        <end position="196"/>
    </location>
</feature>
<dbReference type="InterPro" id="IPR036259">
    <property type="entry name" value="MFS_trans_sf"/>
</dbReference>
<dbReference type="AlphaFoldDB" id="A0A3E2GYQ0"/>
<accession>A0A3E2GYQ0</accession>
<dbReference type="EMBL" id="NCSJ02000274">
    <property type="protein sequence ID" value="RFU26249.1"/>
    <property type="molecule type" value="Genomic_DNA"/>
</dbReference>
<dbReference type="GO" id="GO:0022857">
    <property type="term" value="F:transmembrane transporter activity"/>
    <property type="evidence" value="ECO:0007669"/>
    <property type="project" value="InterPro"/>
</dbReference>
<feature type="transmembrane region" description="Helical" evidence="6">
    <location>
        <begin position="139"/>
        <end position="159"/>
    </location>
</feature>
<feature type="domain" description="Major facilitator superfamily (MFS) profile" evidence="7">
    <location>
        <begin position="141"/>
        <end position="569"/>
    </location>
</feature>
<evidence type="ECO:0000259" key="7">
    <source>
        <dbReference type="PROSITE" id="PS50850"/>
    </source>
</evidence>
<evidence type="ECO:0000256" key="5">
    <source>
        <dbReference type="SAM" id="MobiDB-lite"/>
    </source>
</evidence>
<evidence type="ECO:0000313" key="8">
    <source>
        <dbReference type="EMBL" id="RFU26249.1"/>
    </source>
</evidence>
<feature type="transmembrane region" description="Helical" evidence="6">
    <location>
        <begin position="298"/>
        <end position="325"/>
    </location>
</feature>
<dbReference type="InterPro" id="IPR020846">
    <property type="entry name" value="MFS_dom"/>
</dbReference>
<evidence type="ECO:0000256" key="4">
    <source>
        <dbReference type="ARBA" id="ARBA00023136"/>
    </source>
</evidence>
<protein>
    <recommendedName>
        <fullName evidence="7">Major facilitator superfamily (MFS) profile domain-containing protein</fullName>
    </recommendedName>
</protein>